<dbReference type="FunFam" id="3.40.50.1220:FF:000001">
    <property type="entry name" value="Electron transfer flavoprotein, alpha subunit"/>
    <property type="match status" value="1"/>
</dbReference>
<evidence type="ECO:0000256" key="8">
    <source>
        <dbReference type="PIRSR" id="PIRSR000089-1"/>
    </source>
</evidence>
<evidence type="ECO:0000256" key="1">
    <source>
        <dbReference type="ARBA" id="ARBA00005817"/>
    </source>
</evidence>
<comment type="caution">
    <text evidence="10">The sequence shown here is derived from an EMBL/GenBank/DDBJ whole genome shotgun (WGS) entry which is preliminary data.</text>
</comment>
<evidence type="ECO:0000256" key="6">
    <source>
        <dbReference type="ARBA" id="ARBA00022982"/>
    </source>
</evidence>
<feature type="domain" description="Electron transfer flavoprotein alpha/beta-subunit N-terminal" evidence="9">
    <location>
        <begin position="4"/>
        <end position="193"/>
    </location>
</feature>
<protein>
    <submittedName>
        <fullName evidence="10">Electron transfer flavoprotein alpha subunit</fullName>
    </submittedName>
</protein>
<dbReference type="AlphaFoldDB" id="A0A7W4Z3G3"/>
<dbReference type="InterPro" id="IPR014731">
    <property type="entry name" value="ETF_asu_C"/>
</dbReference>
<dbReference type="CDD" id="cd01715">
    <property type="entry name" value="ETF_alpha"/>
    <property type="match status" value="1"/>
</dbReference>
<dbReference type="PROSITE" id="PS00696">
    <property type="entry name" value="ETF_ALPHA"/>
    <property type="match status" value="1"/>
</dbReference>
<evidence type="ECO:0000256" key="7">
    <source>
        <dbReference type="ARBA" id="ARBA00025649"/>
    </source>
</evidence>
<keyword evidence="6" id="KW-0249">Electron transport</keyword>
<dbReference type="GO" id="GO:0009055">
    <property type="term" value="F:electron transfer activity"/>
    <property type="evidence" value="ECO:0007669"/>
    <property type="project" value="InterPro"/>
</dbReference>
<keyword evidence="11" id="KW-1185">Reference proteome</keyword>
<evidence type="ECO:0000256" key="5">
    <source>
        <dbReference type="ARBA" id="ARBA00022827"/>
    </source>
</evidence>
<name>A0A7W4Z3G3_9ACTN</name>
<accession>A0A7W4Z3G3</accession>
<comment type="cofactor">
    <cofactor evidence="8">
        <name>FAD</name>
        <dbReference type="ChEBI" id="CHEBI:57692"/>
    </cofactor>
    <text evidence="8">Binds 1 FAD per dimer.</text>
</comment>
<dbReference type="GO" id="GO:0050660">
    <property type="term" value="F:flavin adenine dinucleotide binding"/>
    <property type="evidence" value="ECO:0007669"/>
    <property type="project" value="InterPro"/>
</dbReference>
<dbReference type="InterPro" id="IPR033947">
    <property type="entry name" value="ETF_alpha_N"/>
</dbReference>
<feature type="binding site" evidence="8">
    <location>
        <position position="214"/>
    </location>
    <ligand>
        <name>FAD</name>
        <dbReference type="ChEBI" id="CHEBI:57692"/>
    </ligand>
</feature>
<dbReference type="Gene3D" id="3.40.50.1220">
    <property type="entry name" value="TPP-binding domain"/>
    <property type="match status" value="1"/>
</dbReference>
<dbReference type="PIRSF" id="PIRSF000089">
    <property type="entry name" value="Electra_flavoP_a"/>
    <property type="match status" value="1"/>
</dbReference>
<organism evidence="10 11">
    <name type="scientific">Nocardioides soli</name>
    <dbReference type="NCBI Taxonomy" id="1036020"/>
    <lineage>
        <taxon>Bacteria</taxon>
        <taxon>Bacillati</taxon>
        <taxon>Actinomycetota</taxon>
        <taxon>Actinomycetes</taxon>
        <taxon>Propionibacteriales</taxon>
        <taxon>Nocardioidaceae</taxon>
        <taxon>Nocardioides</taxon>
    </lineage>
</organism>
<keyword evidence="5 8" id="KW-0274">FAD</keyword>
<dbReference type="SUPFAM" id="SSF52402">
    <property type="entry name" value="Adenine nucleotide alpha hydrolases-like"/>
    <property type="match status" value="1"/>
</dbReference>
<sequence length="324" mass="33013">MSEVLVLIDHVDGAVRKPTYELLTIAKRLGEPSAVFIGPAARAGGADGVTEKVKQYGAEKVYVVDDAQIKGYLVAPKAEVLQQIAAQALGNGGLAAILIPSSAEGKEIGARLAIKIESGLITDAVDVTADGVATQSVFAGNFTLTGKVTKGTPIITVKPNSAAPEESAGAGAVVEFAATISDAAKKAQIVASQPRQATGRPELTEAAIVVSGGRGTGGNFEPVEALADALGAAVGASRAAVDSGWMPHSFQVGQTGKTVSPQLYVANGISGAIQHRAGMQTSKTIVAVNKDEEAPIFELVDFGVVGDLHTVLPAATEQIVKRKG</sequence>
<dbReference type="EMBL" id="JACHWR010000002">
    <property type="protein sequence ID" value="MBB3043685.1"/>
    <property type="molecule type" value="Genomic_DNA"/>
</dbReference>
<dbReference type="PANTHER" id="PTHR43153:SF1">
    <property type="entry name" value="ELECTRON TRANSFER FLAVOPROTEIN SUBUNIT ALPHA, MITOCHONDRIAL"/>
    <property type="match status" value="1"/>
</dbReference>
<evidence type="ECO:0000313" key="11">
    <source>
        <dbReference type="Proteomes" id="UP000589626"/>
    </source>
</evidence>
<feature type="binding site" evidence="8">
    <location>
        <begin position="251"/>
        <end position="255"/>
    </location>
    <ligand>
        <name>FAD</name>
        <dbReference type="ChEBI" id="CHEBI:57692"/>
    </ligand>
</feature>
<dbReference type="InterPro" id="IPR001308">
    <property type="entry name" value="ETF_a/FixB"/>
</dbReference>
<gene>
    <name evidence="10" type="ORF">FHU40_003503</name>
</gene>
<dbReference type="InterPro" id="IPR018206">
    <property type="entry name" value="ETF_asu_C_CS"/>
</dbReference>
<keyword evidence="4" id="KW-0285">Flavoprotein</keyword>
<dbReference type="Proteomes" id="UP000589626">
    <property type="component" value="Unassembled WGS sequence"/>
</dbReference>
<evidence type="ECO:0000313" key="10">
    <source>
        <dbReference type="EMBL" id="MBB3043685.1"/>
    </source>
</evidence>
<dbReference type="SMART" id="SM00893">
    <property type="entry name" value="ETF"/>
    <property type="match status" value="1"/>
</dbReference>
<proteinExistence type="inferred from homology"/>
<evidence type="ECO:0000259" key="9">
    <source>
        <dbReference type="SMART" id="SM00893"/>
    </source>
</evidence>
<keyword evidence="3" id="KW-0813">Transport</keyword>
<feature type="binding site" evidence="8">
    <location>
        <begin position="268"/>
        <end position="275"/>
    </location>
    <ligand>
        <name>FAD</name>
        <dbReference type="ChEBI" id="CHEBI:57692"/>
    </ligand>
</feature>
<comment type="function">
    <text evidence="7">The electron transfer flavoprotein serves as a specific electron acceptor for other dehydrogenases. It transfers the electrons to the main respiratory chain via ETF-ubiquinone oxidoreductase (ETF dehydrogenase).</text>
</comment>
<dbReference type="Pfam" id="PF00766">
    <property type="entry name" value="ETF_alpha"/>
    <property type="match status" value="1"/>
</dbReference>
<dbReference type="GO" id="GO:0033539">
    <property type="term" value="P:fatty acid beta-oxidation using acyl-CoA dehydrogenase"/>
    <property type="evidence" value="ECO:0007669"/>
    <property type="project" value="TreeGrafter"/>
</dbReference>
<feature type="binding site" evidence="8">
    <location>
        <begin position="237"/>
        <end position="238"/>
    </location>
    <ligand>
        <name>FAD</name>
        <dbReference type="ChEBI" id="CHEBI:57692"/>
    </ligand>
</feature>
<evidence type="ECO:0000256" key="2">
    <source>
        <dbReference type="ARBA" id="ARBA00011355"/>
    </source>
</evidence>
<dbReference type="InterPro" id="IPR014729">
    <property type="entry name" value="Rossmann-like_a/b/a_fold"/>
</dbReference>
<evidence type="ECO:0000256" key="3">
    <source>
        <dbReference type="ARBA" id="ARBA00022448"/>
    </source>
</evidence>
<comment type="similarity">
    <text evidence="1">Belongs to the ETF alpha-subunit/FixB family.</text>
</comment>
<dbReference type="SUPFAM" id="SSF52467">
    <property type="entry name" value="DHS-like NAD/FAD-binding domain"/>
    <property type="match status" value="1"/>
</dbReference>
<evidence type="ECO:0000256" key="4">
    <source>
        <dbReference type="ARBA" id="ARBA00022630"/>
    </source>
</evidence>
<dbReference type="PANTHER" id="PTHR43153">
    <property type="entry name" value="ELECTRON TRANSFER FLAVOPROTEIN ALPHA"/>
    <property type="match status" value="1"/>
</dbReference>
<comment type="subunit">
    <text evidence="2">Heterodimer of an alpha and a beta subunit.</text>
</comment>
<dbReference type="InterPro" id="IPR014730">
    <property type="entry name" value="ETF_a/b_N"/>
</dbReference>
<dbReference type="InterPro" id="IPR029035">
    <property type="entry name" value="DHS-like_NAD/FAD-binding_dom"/>
</dbReference>
<dbReference type="Gene3D" id="3.40.50.620">
    <property type="entry name" value="HUPs"/>
    <property type="match status" value="1"/>
</dbReference>
<dbReference type="Pfam" id="PF01012">
    <property type="entry name" value="ETF"/>
    <property type="match status" value="1"/>
</dbReference>
<dbReference type="RefSeq" id="WP_183593473.1">
    <property type="nucleotide sequence ID" value="NZ_JACHWR010000002.1"/>
</dbReference>
<feature type="binding site" evidence="8">
    <location>
        <position position="289"/>
    </location>
    <ligand>
        <name>FAD</name>
        <dbReference type="ChEBI" id="CHEBI:57692"/>
    </ligand>
</feature>
<reference evidence="10 11" key="1">
    <citation type="submission" date="2020-08" db="EMBL/GenBank/DDBJ databases">
        <title>Sequencing the genomes of 1000 actinobacteria strains.</title>
        <authorList>
            <person name="Klenk H.-P."/>
        </authorList>
    </citation>
    <scope>NUCLEOTIDE SEQUENCE [LARGE SCALE GENOMIC DNA]</scope>
    <source>
        <strain evidence="10 11">DSM 105498</strain>
    </source>
</reference>